<evidence type="ECO:0000313" key="2">
    <source>
        <dbReference type="Proteomes" id="UP000027075"/>
    </source>
</evidence>
<name>A0A059TYJ6_HALMT</name>
<dbReference type="Proteomes" id="UP000027075">
    <property type="component" value="Plasmid HMPLAS3"/>
</dbReference>
<geneLocation type="plasmid" evidence="1 2">
    <name>HMPLAS3</name>
</geneLocation>
<gene>
    <name evidence="1" type="ORF">BM92_19605</name>
</gene>
<dbReference type="AlphaFoldDB" id="A0A059TYJ6"/>
<protein>
    <submittedName>
        <fullName evidence="1">Uncharacterized protein</fullName>
    </submittedName>
</protein>
<keyword evidence="1" id="KW-0614">Plasmid</keyword>
<sequence length="94" mass="10925">MFLRESIEKRSSRIGTMPSKQFDVKKQLCLGVYCSVQPRPFAIDFDSGLIDRNPLRLRLRWVVTAVSQPMYPVPDSLMRAFNAEYSKNFFCLSE</sequence>
<accession>A0A059TYJ6</accession>
<organism evidence="1 2">
    <name type="scientific">Haloferax mediterranei (strain ATCC 33500 / DSM 1411 / JCM 8866 / NBRC 14739 / NCIMB 2177 / R-4)</name>
    <name type="common">Halobacterium mediterranei</name>
    <dbReference type="NCBI Taxonomy" id="523841"/>
    <lineage>
        <taxon>Archaea</taxon>
        <taxon>Methanobacteriati</taxon>
        <taxon>Methanobacteriota</taxon>
        <taxon>Stenosarchaea group</taxon>
        <taxon>Halobacteria</taxon>
        <taxon>Halobacteriales</taxon>
        <taxon>Haloferacaceae</taxon>
        <taxon>Haloferax</taxon>
    </lineage>
</organism>
<evidence type="ECO:0000313" key="1">
    <source>
        <dbReference type="EMBL" id="AHZ24012.1"/>
    </source>
</evidence>
<dbReference type="EMBL" id="CP007552">
    <property type="protein sequence ID" value="AHZ24012.1"/>
    <property type="molecule type" value="Genomic_DNA"/>
</dbReference>
<reference evidence="1 2" key="1">
    <citation type="submission" date="2014-04" db="EMBL/GenBank/DDBJ databases">
        <title>Transcriptional profiles of Haloferax mediterranei on the basis of nitrogen availability.</title>
        <authorList>
            <person name="Bautista V."/>
        </authorList>
    </citation>
    <scope>NUCLEOTIDE SEQUENCE [LARGE SCALE GENOMIC DNA]</scope>
    <source>
        <strain evidence="2">ATCC 33500 / DSM 1411 / JCM 8866 / NBRC 14739 / NCIMB 2177 / R-4</strain>
        <plasmid evidence="2">Plasmid HMPLAS3</plasmid>
    </source>
</reference>
<proteinExistence type="predicted"/>